<evidence type="ECO:0000313" key="1">
    <source>
        <dbReference type="EMBL" id="MBE8715999.1"/>
    </source>
</evidence>
<protein>
    <submittedName>
        <fullName evidence="1">Uncharacterized protein</fullName>
    </submittedName>
</protein>
<dbReference type="Gene3D" id="3.90.1480.10">
    <property type="entry name" value="Alpha-2,3-sialyltransferase"/>
    <property type="match status" value="1"/>
</dbReference>
<keyword evidence="2" id="KW-1185">Reference proteome</keyword>
<dbReference type="AlphaFoldDB" id="A0A928V4J2"/>
<name>A0A928V4J2_9GAMM</name>
<sequence>MIQWQHLHYLMTDQYRGETFFEFIAEAVQQGITTALTKYVSLASALDAISSDDTSKSLLICFNLPNATRIELETKGIFYIEFRVSPVQFGKDLYLAWRTNCKDIEKALEGYAVSDRTLNLEAAHLTSSVRAQRRKQENSNTHFINLEKTTIIIGSDEDYPAPDSDLTGLPSLTAFSEELTSLDRGRRILYKPIGDEDPSAMLTWLSDLLNVSVKVCHNNAYQLLCFNDDIQLVGISANILQEAKWFAKEAVQLHAPLTAVTSEFKQIPFNTVLLPEFWHAIAENRFQPIPPPTNLPDHLCAREIFDSWGDYEKVMNWGRTIPYFSFLRSGGGTLITRLNALDRKSRLDSTEPTVSHTTAMLSLKDSCAGKTAYVLGNAASLNELNLSRLMSEDAFWCNRAFEMEKRGITFSPKYYMFADLLGFKNFSEKIMGVKAGTKFFRNDVYAHAEQDWLAELKEQQVIQFTSVDDPGMHEGFFSMDAAYRTYCGRTVVLDAIQIAAYMGYSKILVGGVDLDYSQPYFFGTSINGRMPENEAIEAFRFAHQTLEKNGIELKKITHSPQLPLEYVASQFQNEKSSLS</sequence>
<dbReference type="Proteomes" id="UP000652567">
    <property type="component" value="Unassembled WGS sequence"/>
</dbReference>
<organism evidence="1 2">
    <name type="scientific">Cellvibrio polysaccharolyticus</name>
    <dbReference type="NCBI Taxonomy" id="2082724"/>
    <lineage>
        <taxon>Bacteria</taxon>
        <taxon>Pseudomonadati</taxon>
        <taxon>Pseudomonadota</taxon>
        <taxon>Gammaproteobacteria</taxon>
        <taxon>Cellvibrionales</taxon>
        <taxon>Cellvibrionaceae</taxon>
        <taxon>Cellvibrio</taxon>
    </lineage>
</organism>
<comment type="caution">
    <text evidence="1">The sequence shown here is derived from an EMBL/GenBank/DDBJ whole genome shotgun (WGS) entry which is preliminary data.</text>
</comment>
<gene>
    <name evidence="1" type="ORF">C4F51_02210</name>
</gene>
<reference evidence="1" key="1">
    <citation type="submission" date="2018-07" db="EMBL/GenBank/DDBJ databases">
        <title>Genome assembly of strain Ka43.</title>
        <authorList>
            <person name="Kukolya J."/>
            <person name="Nagy I."/>
            <person name="Horvath B."/>
            <person name="Toth A."/>
        </authorList>
    </citation>
    <scope>NUCLEOTIDE SEQUENCE</scope>
    <source>
        <strain evidence="1">KB43</strain>
    </source>
</reference>
<accession>A0A928V4J2</accession>
<dbReference type="EMBL" id="PRDL01000001">
    <property type="protein sequence ID" value="MBE8715999.1"/>
    <property type="molecule type" value="Genomic_DNA"/>
</dbReference>
<evidence type="ECO:0000313" key="2">
    <source>
        <dbReference type="Proteomes" id="UP000652567"/>
    </source>
</evidence>
<dbReference type="RefSeq" id="WP_193906767.1">
    <property type="nucleotide sequence ID" value="NZ_PRDL01000001.1"/>
</dbReference>
<proteinExistence type="predicted"/>